<dbReference type="EMBL" id="JASPKY010001211">
    <property type="protein sequence ID" value="KAK9675229.1"/>
    <property type="molecule type" value="Genomic_DNA"/>
</dbReference>
<sequence length="198" mass="22415">MPLLIWKENAATNMEHIEETIVAPAQNISDSEEDDEEDIPLSHLLPKDIFTWKKPLDSFSELENLNEGEVDALFVEIPSDGESVDAFGESNDEENVATNMEHIEETIVAPAQNISDSEEDDEEDLPLSHLLPKDIFTWKKPLDVERWDQSLCICQFMEIIADARCVVPETVREEQNGLAISVESHYVCLIKVMFPSIS</sequence>
<reference evidence="1 2" key="1">
    <citation type="journal article" date="2024" name="BMC Genomics">
        <title>De novo assembly and annotation of Popillia japonica's genome with initial clues to its potential as an invasive pest.</title>
        <authorList>
            <person name="Cucini C."/>
            <person name="Boschi S."/>
            <person name="Funari R."/>
            <person name="Cardaioli E."/>
            <person name="Iannotti N."/>
            <person name="Marturano G."/>
            <person name="Paoli F."/>
            <person name="Bruttini M."/>
            <person name="Carapelli A."/>
            <person name="Frati F."/>
            <person name="Nardi F."/>
        </authorList>
    </citation>
    <scope>NUCLEOTIDE SEQUENCE [LARGE SCALE GENOMIC DNA]</scope>
    <source>
        <strain evidence="1">DMR45628</strain>
    </source>
</reference>
<evidence type="ECO:0000313" key="1">
    <source>
        <dbReference type="EMBL" id="KAK9675229.1"/>
    </source>
</evidence>
<evidence type="ECO:0000313" key="2">
    <source>
        <dbReference type="Proteomes" id="UP001458880"/>
    </source>
</evidence>
<organism evidence="1 2">
    <name type="scientific">Popillia japonica</name>
    <name type="common">Japanese beetle</name>
    <dbReference type="NCBI Taxonomy" id="7064"/>
    <lineage>
        <taxon>Eukaryota</taxon>
        <taxon>Metazoa</taxon>
        <taxon>Ecdysozoa</taxon>
        <taxon>Arthropoda</taxon>
        <taxon>Hexapoda</taxon>
        <taxon>Insecta</taxon>
        <taxon>Pterygota</taxon>
        <taxon>Neoptera</taxon>
        <taxon>Endopterygota</taxon>
        <taxon>Coleoptera</taxon>
        <taxon>Polyphaga</taxon>
        <taxon>Scarabaeiformia</taxon>
        <taxon>Scarabaeidae</taxon>
        <taxon>Rutelinae</taxon>
        <taxon>Popillia</taxon>
    </lineage>
</organism>
<proteinExistence type="predicted"/>
<keyword evidence="2" id="KW-1185">Reference proteome</keyword>
<comment type="caution">
    <text evidence="1">The sequence shown here is derived from an EMBL/GenBank/DDBJ whole genome shotgun (WGS) entry which is preliminary data.</text>
</comment>
<accession>A0AAW1HFS9</accession>
<dbReference type="AlphaFoldDB" id="A0AAW1HFS9"/>
<dbReference type="Proteomes" id="UP001458880">
    <property type="component" value="Unassembled WGS sequence"/>
</dbReference>
<gene>
    <name evidence="1" type="ORF">QE152_g40514</name>
</gene>
<protein>
    <submittedName>
        <fullName evidence="1">Uncharacterized protein</fullName>
    </submittedName>
</protein>
<name>A0AAW1HFS9_POPJA</name>